<protein>
    <submittedName>
        <fullName evidence="1">Uncharacterized protein</fullName>
    </submittedName>
</protein>
<dbReference type="AlphaFoldDB" id="A0A2T2YBF3"/>
<dbReference type="Proteomes" id="UP000240357">
    <property type="component" value="Unassembled WGS sequence"/>
</dbReference>
<keyword evidence="2" id="KW-1185">Reference proteome</keyword>
<organism evidence="1 2">
    <name type="scientific">Adhaeribacter arboris</name>
    <dbReference type="NCBI Taxonomy" id="2072846"/>
    <lineage>
        <taxon>Bacteria</taxon>
        <taxon>Pseudomonadati</taxon>
        <taxon>Bacteroidota</taxon>
        <taxon>Cytophagia</taxon>
        <taxon>Cytophagales</taxon>
        <taxon>Hymenobacteraceae</taxon>
        <taxon>Adhaeribacter</taxon>
    </lineage>
</organism>
<gene>
    <name evidence="1" type="ORF">AHMF7605_04395</name>
</gene>
<accession>A0A2T2YBF3</accession>
<dbReference type="EMBL" id="PYFT01000001">
    <property type="protein sequence ID" value="PSR52816.1"/>
    <property type="molecule type" value="Genomic_DNA"/>
</dbReference>
<evidence type="ECO:0000313" key="1">
    <source>
        <dbReference type="EMBL" id="PSR52816.1"/>
    </source>
</evidence>
<reference evidence="1 2" key="1">
    <citation type="submission" date="2018-03" db="EMBL/GenBank/DDBJ databases">
        <title>Adhaeribacter sp. HMF7605 Genome sequencing and assembly.</title>
        <authorList>
            <person name="Kang H."/>
            <person name="Kang J."/>
            <person name="Cha I."/>
            <person name="Kim H."/>
            <person name="Joh K."/>
        </authorList>
    </citation>
    <scope>NUCLEOTIDE SEQUENCE [LARGE SCALE GENOMIC DNA]</scope>
    <source>
        <strain evidence="1 2">HMF7605</strain>
    </source>
</reference>
<evidence type="ECO:0000313" key="2">
    <source>
        <dbReference type="Proteomes" id="UP000240357"/>
    </source>
</evidence>
<proteinExistence type="predicted"/>
<name>A0A2T2YBF3_9BACT</name>
<comment type="caution">
    <text evidence="1">The sequence shown here is derived from an EMBL/GenBank/DDBJ whole genome shotgun (WGS) entry which is preliminary data.</text>
</comment>
<sequence>MSKNAVFMEKDAEIERIKYQINFLRYSRGNIVVLRSLIEDALQLFDPLEEELEGNSPFINLSRNVDKYLSEAAIKHEALLPDNFVLAQQQALNDIDNLLDYLKKRNLTH</sequence>